<dbReference type="RefSeq" id="XP_028152249.1">
    <property type="nucleotide sequence ID" value="XM_028296448.1"/>
</dbReference>
<name>A0A6P7H8K4_DIAVI</name>
<dbReference type="AlphaFoldDB" id="A0A6P7H8K4"/>
<evidence type="ECO:0000256" key="1">
    <source>
        <dbReference type="SAM" id="MobiDB-lite"/>
    </source>
</evidence>
<evidence type="ECO:0000313" key="3">
    <source>
        <dbReference type="RefSeq" id="XP_028152250.1"/>
    </source>
</evidence>
<feature type="compositionally biased region" description="Low complexity" evidence="1">
    <location>
        <begin position="235"/>
        <end position="246"/>
    </location>
</feature>
<organism evidence="3">
    <name type="scientific">Diabrotica virgifera virgifera</name>
    <name type="common">western corn rootworm</name>
    <dbReference type="NCBI Taxonomy" id="50390"/>
    <lineage>
        <taxon>Eukaryota</taxon>
        <taxon>Metazoa</taxon>
        <taxon>Ecdysozoa</taxon>
        <taxon>Arthropoda</taxon>
        <taxon>Hexapoda</taxon>
        <taxon>Insecta</taxon>
        <taxon>Pterygota</taxon>
        <taxon>Neoptera</taxon>
        <taxon>Endopterygota</taxon>
        <taxon>Coleoptera</taxon>
        <taxon>Polyphaga</taxon>
        <taxon>Cucujiformia</taxon>
        <taxon>Chrysomeloidea</taxon>
        <taxon>Chrysomelidae</taxon>
        <taxon>Galerucinae</taxon>
        <taxon>Diabroticina</taxon>
        <taxon>Diabroticites</taxon>
        <taxon>Diabrotica</taxon>
    </lineage>
</organism>
<gene>
    <name evidence="2 3" type="primary">LOC114345652</name>
</gene>
<accession>A0A6P7H8K4</accession>
<dbReference type="RefSeq" id="XP_028152250.1">
    <property type="nucleotide sequence ID" value="XM_028296449.1"/>
</dbReference>
<evidence type="ECO:0000313" key="2">
    <source>
        <dbReference type="RefSeq" id="XP_028152249.1"/>
    </source>
</evidence>
<feature type="compositionally biased region" description="Basic and acidic residues" evidence="1">
    <location>
        <begin position="247"/>
        <end position="273"/>
    </location>
</feature>
<reference evidence="2 3" key="1">
    <citation type="submission" date="2025-04" db="UniProtKB">
        <authorList>
            <consortium name="RefSeq"/>
        </authorList>
    </citation>
    <scope>IDENTIFICATION</scope>
    <source>
        <tissue evidence="2 3">Whole insect</tissue>
    </source>
</reference>
<protein>
    <submittedName>
        <fullName evidence="2">Myb-like protein Z isoform X1</fullName>
    </submittedName>
    <submittedName>
        <fullName evidence="3">Myb-like protein Z isoform X2</fullName>
    </submittedName>
</protein>
<proteinExistence type="predicted"/>
<feature type="compositionally biased region" description="Basic and acidic residues" evidence="1">
    <location>
        <begin position="173"/>
        <end position="234"/>
    </location>
</feature>
<feature type="region of interest" description="Disordered" evidence="1">
    <location>
        <begin position="164"/>
        <end position="305"/>
    </location>
</feature>
<sequence>MVIHSTDDVKIRFGGDVRRLHPVPFINSLKTKVQHIGNFETAKQMIRNHLKYEAGLWFDSKEEEIDSWQQFEQKFLNYLWGKVQQMEINKELQNEKYNDRMGISEKTYALQVYTNAKYLQYNYSSEQLVELIARHFEETLEDHITLQNYKDIDSLCQFLQIRESRQRERKSRRSQEDYRSRETQDYRDRRQNNRRDYTRRDFNPRRENENRDNGRENYEQRNRQWNEDRNRENQNRNTTHTNQENRNNGRQDEHGYRQTRNRSDRPRANRREVNNTQTEEYDEERHYDENINNEEEPASFHEGAH</sequence>